<dbReference type="InterPro" id="IPR005135">
    <property type="entry name" value="Endo/exonuclease/phosphatase"/>
</dbReference>
<reference evidence="4" key="1">
    <citation type="journal article" date="2014" name="Int. J. Syst. Evol. Microbiol.">
        <title>Complete genome sequence of Corynebacterium casei LMG S-19264T (=DSM 44701T), isolated from a smear-ripened cheese.</title>
        <authorList>
            <consortium name="US DOE Joint Genome Institute (JGI-PGF)"/>
            <person name="Walter F."/>
            <person name="Albersmeier A."/>
            <person name="Kalinowski J."/>
            <person name="Ruckert C."/>
        </authorList>
    </citation>
    <scope>NUCLEOTIDE SEQUENCE</scope>
    <source>
        <strain evidence="4">JCM 4646</strain>
    </source>
</reference>
<dbReference type="InterPro" id="IPR036691">
    <property type="entry name" value="Endo/exonu/phosph_ase_sf"/>
</dbReference>
<keyword evidence="2" id="KW-1133">Transmembrane helix</keyword>
<keyword evidence="2" id="KW-0472">Membrane</keyword>
<feature type="transmembrane region" description="Helical" evidence="2">
    <location>
        <begin position="83"/>
        <end position="100"/>
    </location>
</feature>
<sequence length="351" mass="36708">MAQADRAAAPADGAVGRGADASGGGAGLRRGRGWSLGRDDRGRSGWRRGWILALLAVLTAALLAFHSEVPNSVGNLGSLLETFLPWAGLAVPVLLLLALWRRSASALVALLLPTVVWLNLFGGLLTDKGSGKGDFTVLTHNVAAANADVSGTVKLLNDSGAQIVALQELAGKPLRSYETGLAGTYPFHVVQNTVGLWSKFPISGVAVVDIRMGWTRAFRAQVTTPQGPVAVYVAHLPSVRVKSEGGFTAERRDVSAQALGDAVQAEPLKKVLLLGDLNGTMNDRSLAPVTSQMRSAQGAAGDGFGFSWPASLPMARIDQILSKGGLKPTDSWVLGADGSDHRAVAAAYRYQ</sequence>
<dbReference type="GeneID" id="95357358"/>
<evidence type="ECO:0000256" key="1">
    <source>
        <dbReference type="SAM" id="MobiDB-lite"/>
    </source>
</evidence>
<dbReference type="Pfam" id="PF03372">
    <property type="entry name" value="Exo_endo_phos"/>
    <property type="match status" value="1"/>
</dbReference>
<evidence type="ECO:0000259" key="3">
    <source>
        <dbReference type="Pfam" id="PF03372"/>
    </source>
</evidence>
<dbReference type="GO" id="GO:0003824">
    <property type="term" value="F:catalytic activity"/>
    <property type="evidence" value="ECO:0007669"/>
    <property type="project" value="InterPro"/>
</dbReference>
<gene>
    <name evidence="4" type="ORF">GCM10018781_71040</name>
</gene>
<accession>A0A919L4V5</accession>
<name>A0A919L4V5_9ACTN</name>
<comment type="caution">
    <text evidence="4">The sequence shown here is derived from an EMBL/GenBank/DDBJ whole genome shotgun (WGS) entry which is preliminary data.</text>
</comment>
<protein>
    <submittedName>
        <fullName evidence="4">Membrane protein</fullName>
    </submittedName>
</protein>
<evidence type="ECO:0000256" key="2">
    <source>
        <dbReference type="SAM" id="Phobius"/>
    </source>
</evidence>
<organism evidence="4 5">
    <name type="scientific">Kitasatospora indigofera</name>
    <dbReference type="NCBI Taxonomy" id="67307"/>
    <lineage>
        <taxon>Bacteria</taxon>
        <taxon>Bacillati</taxon>
        <taxon>Actinomycetota</taxon>
        <taxon>Actinomycetes</taxon>
        <taxon>Kitasatosporales</taxon>
        <taxon>Streptomycetaceae</taxon>
        <taxon>Kitasatospora</taxon>
    </lineage>
</organism>
<dbReference type="EMBL" id="BNBO01000066">
    <property type="protein sequence ID" value="GHH83559.1"/>
    <property type="molecule type" value="Genomic_DNA"/>
</dbReference>
<dbReference type="SUPFAM" id="SSF56219">
    <property type="entry name" value="DNase I-like"/>
    <property type="match status" value="1"/>
</dbReference>
<proteinExistence type="predicted"/>
<feature type="transmembrane region" description="Helical" evidence="2">
    <location>
        <begin position="107"/>
        <end position="125"/>
    </location>
</feature>
<dbReference type="AlphaFoldDB" id="A0A919L4V5"/>
<feature type="region of interest" description="Disordered" evidence="1">
    <location>
        <begin position="1"/>
        <end position="29"/>
    </location>
</feature>
<dbReference type="Proteomes" id="UP000617734">
    <property type="component" value="Unassembled WGS sequence"/>
</dbReference>
<keyword evidence="2" id="KW-0812">Transmembrane</keyword>
<dbReference type="Gene3D" id="3.60.10.10">
    <property type="entry name" value="Endonuclease/exonuclease/phosphatase"/>
    <property type="match status" value="1"/>
</dbReference>
<reference evidence="4" key="2">
    <citation type="submission" date="2020-09" db="EMBL/GenBank/DDBJ databases">
        <authorList>
            <person name="Sun Q."/>
            <person name="Ohkuma M."/>
        </authorList>
    </citation>
    <scope>NUCLEOTIDE SEQUENCE</scope>
    <source>
        <strain evidence="4">JCM 4646</strain>
    </source>
</reference>
<evidence type="ECO:0000313" key="5">
    <source>
        <dbReference type="Proteomes" id="UP000617734"/>
    </source>
</evidence>
<evidence type="ECO:0000313" key="4">
    <source>
        <dbReference type="EMBL" id="GHH83559.1"/>
    </source>
</evidence>
<feature type="compositionally biased region" description="Low complexity" evidence="1">
    <location>
        <begin position="1"/>
        <end position="20"/>
    </location>
</feature>
<dbReference type="RefSeq" id="WP_190215031.1">
    <property type="nucleotide sequence ID" value="NZ_BNBO01000066.1"/>
</dbReference>
<feature type="domain" description="Endonuclease/exonuclease/phosphatase" evidence="3">
    <location>
        <begin position="138"/>
        <end position="341"/>
    </location>
</feature>
<keyword evidence="5" id="KW-1185">Reference proteome</keyword>
<feature type="transmembrane region" description="Helical" evidence="2">
    <location>
        <begin position="49"/>
        <end position="67"/>
    </location>
</feature>